<protein>
    <submittedName>
        <fullName evidence="1">Uncharacterized protein</fullName>
    </submittedName>
</protein>
<dbReference type="EMBL" id="QGGO01000016">
    <property type="protein sequence ID" value="PWK23809.1"/>
    <property type="molecule type" value="Genomic_DNA"/>
</dbReference>
<accession>A0A316E362</accession>
<organism evidence="1 2">
    <name type="scientific">Arcicella aurantiaca</name>
    <dbReference type="NCBI Taxonomy" id="591202"/>
    <lineage>
        <taxon>Bacteria</taxon>
        <taxon>Pseudomonadati</taxon>
        <taxon>Bacteroidota</taxon>
        <taxon>Cytophagia</taxon>
        <taxon>Cytophagales</taxon>
        <taxon>Flectobacillaceae</taxon>
        <taxon>Arcicella</taxon>
    </lineage>
</organism>
<proteinExistence type="predicted"/>
<reference evidence="1 2" key="1">
    <citation type="submission" date="2018-05" db="EMBL/GenBank/DDBJ databases">
        <title>Genomic Encyclopedia of Archaeal and Bacterial Type Strains, Phase II (KMG-II): from individual species to whole genera.</title>
        <authorList>
            <person name="Goeker M."/>
        </authorList>
    </citation>
    <scope>NUCLEOTIDE SEQUENCE [LARGE SCALE GENOMIC DNA]</scope>
    <source>
        <strain evidence="1 2">DSM 22214</strain>
    </source>
</reference>
<comment type="caution">
    <text evidence="1">The sequence shown here is derived from an EMBL/GenBank/DDBJ whole genome shotgun (WGS) entry which is preliminary data.</text>
</comment>
<dbReference type="RefSeq" id="WP_158279596.1">
    <property type="nucleotide sequence ID" value="NZ_QGGO01000016.1"/>
</dbReference>
<dbReference type="AlphaFoldDB" id="A0A316E362"/>
<evidence type="ECO:0000313" key="1">
    <source>
        <dbReference type="EMBL" id="PWK23809.1"/>
    </source>
</evidence>
<name>A0A316E362_9BACT</name>
<dbReference type="Proteomes" id="UP000245489">
    <property type="component" value="Unassembled WGS sequence"/>
</dbReference>
<evidence type="ECO:0000313" key="2">
    <source>
        <dbReference type="Proteomes" id="UP000245489"/>
    </source>
</evidence>
<gene>
    <name evidence="1" type="ORF">LV89_03015</name>
</gene>
<sequence length="47" mass="5223">MKNQEIELTEGLFTIEAEERLETIQMATDVAESCCVDDNGDIGFSLL</sequence>
<keyword evidence="2" id="KW-1185">Reference proteome</keyword>